<dbReference type="RefSeq" id="WP_103131459.1">
    <property type="nucleotide sequence ID" value="NZ_BFAG01000025.1"/>
</dbReference>
<keyword evidence="2" id="KW-0694">RNA-binding</keyword>
<dbReference type="Gene3D" id="3.30.70.2660">
    <property type="match status" value="1"/>
</dbReference>
<dbReference type="GO" id="GO:0043571">
    <property type="term" value="P:maintenance of CRISPR repeat elements"/>
    <property type="evidence" value="ECO:0007669"/>
    <property type="project" value="UniProtKB-UniRule"/>
</dbReference>
<keyword evidence="2" id="KW-0540">Nuclease</keyword>
<organism evidence="3 4">
    <name type="scientific">Deinococcus aerius</name>
    <dbReference type="NCBI Taxonomy" id="200253"/>
    <lineage>
        <taxon>Bacteria</taxon>
        <taxon>Thermotogati</taxon>
        <taxon>Deinococcota</taxon>
        <taxon>Deinococci</taxon>
        <taxon>Deinococcales</taxon>
        <taxon>Deinococcaceae</taxon>
        <taxon>Deinococcus</taxon>
    </lineage>
</organism>
<dbReference type="PIRSF" id="PIRSF029950">
    <property type="entry name" value="Cas_CT1134"/>
    <property type="match status" value="1"/>
</dbReference>
<proteinExistence type="inferred from homology"/>
<dbReference type="InterPro" id="IPR010155">
    <property type="entry name" value="CRISPR-assoc_prot_Cas5d"/>
</dbReference>
<dbReference type="GO" id="GO:0016787">
    <property type="term" value="F:hydrolase activity"/>
    <property type="evidence" value="ECO:0007669"/>
    <property type="project" value="UniProtKB-KW"/>
</dbReference>
<keyword evidence="4" id="KW-1185">Reference proteome</keyword>
<keyword evidence="1 2" id="KW-0051">Antiviral defense</keyword>
<dbReference type="InterPro" id="IPR021124">
    <property type="entry name" value="CRISPR-assoc_prot_Cas5"/>
</dbReference>
<gene>
    <name evidence="3" type="ORF">DAERI_250020</name>
</gene>
<dbReference type="EMBL" id="BFAG01000025">
    <property type="protein sequence ID" value="GBF08185.1"/>
    <property type="molecule type" value="Genomic_DNA"/>
</dbReference>
<dbReference type="NCBIfam" id="TIGR02593">
    <property type="entry name" value="CRISPR_cas5"/>
    <property type="match status" value="1"/>
</dbReference>
<comment type="function">
    <text evidence="2">CRISPR (clustered regularly interspaced short palindromic repeat) is an adaptive immune system that provides protection against mobile genetic elements (viruses, transposable elements and conjugative plasmids). CRISPR clusters contain spacers, sequences complementary to antecedent mobile elements, and target invading nucleic acids. CRISPR clusters are transcribed and processed into CRISPR RNA (crRNA).</text>
</comment>
<dbReference type="GO" id="GO:0051607">
    <property type="term" value="P:defense response to virus"/>
    <property type="evidence" value="ECO:0007669"/>
    <property type="project" value="UniProtKB-UniRule"/>
</dbReference>
<dbReference type="Proteomes" id="UP000236569">
    <property type="component" value="Unassembled WGS sequence"/>
</dbReference>
<evidence type="ECO:0000256" key="2">
    <source>
        <dbReference type="PIRNR" id="PIRNR029950"/>
    </source>
</evidence>
<protein>
    <recommendedName>
        <fullName evidence="2">pre-crRNA processing endonuclease</fullName>
        <ecNumber evidence="2">3.1.-.-</ecNumber>
    </recommendedName>
</protein>
<evidence type="ECO:0000313" key="4">
    <source>
        <dbReference type="Proteomes" id="UP000236569"/>
    </source>
</evidence>
<keyword evidence="2" id="KW-0378">Hydrolase</keyword>
<reference evidence="4" key="1">
    <citation type="submission" date="2018-01" db="EMBL/GenBank/DDBJ databases">
        <title>Draft Genome Sequence of the Radioresistant Bacterium Deinococcus aerius TR0125, Isolated from the Higher Atmosphere above Japan.</title>
        <authorList>
            <person name="Satoh K."/>
            <person name="Arai H."/>
            <person name="Sanzen T."/>
            <person name="Kawaguchi Y."/>
            <person name="Hayashi H."/>
            <person name="Yokobori S."/>
            <person name="Yamagishi A."/>
            <person name="Oono Y."/>
            <person name="Narumi I."/>
        </authorList>
    </citation>
    <scope>NUCLEOTIDE SEQUENCE [LARGE SCALE GENOMIC DNA]</scope>
    <source>
        <strain evidence="4">TR0125</strain>
    </source>
</reference>
<evidence type="ECO:0000313" key="3">
    <source>
        <dbReference type="EMBL" id="GBF08185.1"/>
    </source>
</evidence>
<dbReference type="Pfam" id="PF09704">
    <property type="entry name" value="Cas_Cas5d"/>
    <property type="match status" value="1"/>
</dbReference>
<accession>A0A2I9E2W3</accession>
<evidence type="ECO:0000256" key="1">
    <source>
        <dbReference type="ARBA" id="ARBA00023118"/>
    </source>
</evidence>
<dbReference type="InterPro" id="IPR013422">
    <property type="entry name" value="CRISPR-assoc_prot_Cas5_N"/>
</dbReference>
<keyword evidence="2" id="KW-0255">Endonuclease</keyword>
<comment type="caution">
    <text evidence="3">The sequence shown here is derived from an EMBL/GenBank/DDBJ whole genome shotgun (WGS) entry which is preliminary data.</text>
</comment>
<dbReference type="NCBIfam" id="TIGR01876">
    <property type="entry name" value="cas_Cas5d"/>
    <property type="match status" value="1"/>
</dbReference>
<dbReference type="OrthoDB" id="5621871at2"/>
<dbReference type="EC" id="3.1.-.-" evidence="2"/>
<dbReference type="GO" id="GO:0003723">
    <property type="term" value="F:RNA binding"/>
    <property type="evidence" value="ECO:0007669"/>
    <property type="project" value="UniProtKB-UniRule"/>
</dbReference>
<name>A0A2I9E2W3_9DEIO</name>
<comment type="similarity">
    <text evidence="2">Belongs to the CRISPR-associated protein Cas5 family. Subtype I-C/Dvulg subfamily.</text>
</comment>
<sequence>MKDPSVCLRVRGDYALFSRPEFKVERVSYGVPTPSAMRGVLEAIYWKPEFKYRIRRIGVVKLGTPTTVLRNELGNRQGKTPIYVEDDRQQRSSLILKDVEYLIHADIHVQPHAEAQANGVNLLVKHTECFNRRARSGQCRHQPYLGTREFWAEFEPATPDEQPDTSLNQDFGTVLLDLAFVPSKARKELQFKRHDGKKWALTDGYMEAVYFHAELKNGWIEVPQDDPPAPALLGYGKLDRLEGRHA</sequence>
<dbReference type="AlphaFoldDB" id="A0A2I9E2W3"/>
<dbReference type="GO" id="GO:0004519">
    <property type="term" value="F:endonuclease activity"/>
    <property type="evidence" value="ECO:0007669"/>
    <property type="project" value="UniProtKB-UniRule"/>
</dbReference>